<protein>
    <recommendedName>
        <fullName evidence="2">SCP domain-containing protein</fullName>
    </recommendedName>
</protein>
<dbReference type="InterPro" id="IPR001283">
    <property type="entry name" value="CRISP-related"/>
</dbReference>
<evidence type="ECO:0000256" key="1">
    <source>
        <dbReference type="SAM" id="SignalP"/>
    </source>
</evidence>
<dbReference type="InterPro" id="IPR035940">
    <property type="entry name" value="CAP_sf"/>
</dbReference>
<feature type="domain" description="SCP" evidence="2">
    <location>
        <begin position="48"/>
        <end position="181"/>
    </location>
</feature>
<feature type="chain" id="PRO_5034672831" description="SCP domain-containing protein" evidence="1">
    <location>
        <begin position="20"/>
        <end position="189"/>
    </location>
</feature>
<organism evidence="3 4">
    <name type="scientific">Psilocybe cf. subviscida</name>
    <dbReference type="NCBI Taxonomy" id="2480587"/>
    <lineage>
        <taxon>Eukaryota</taxon>
        <taxon>Fungi</taxon>
        <taxon>Dikarya</taxon>
        <taxon>Basidiomycota</taxon>
        <taxon>Agaricomycotina</taxon>
        <taxon>Agaricomycetes</taxon>
        <taxon>Agaricomycetidae</taxon>
        <taxon>Agaricales</taxon>
        <taxon>Agaricineae</taxon>
        <taxon>Strophariaceae</taxon>
        <taxon>Psilocybe</taxon>
    </lineage>
</organism>
<accession>A0A8H5BEY4</accession>
<feature type="signal peptide" evidence="1">
    <location>
        <begin position="1"/>
        <end position="19"/>
    </location>
</feature>
<dbReference type="Proteomes" id="UP000567179">
    <property type="component" value="Unassembled WGS sequence"/>
</dbReference>
<keyword evidence="4" id="KW-1185">Reference proteome</keyword>
<reference evidence="3 4" key="1">
    <citation type="journal article" date="2020" name="ISME J.">
        <title>Uncovering the hidden diversity of litter-decomposition mechanisms in mushroom-forming fungi.</title>
        <authorList>
            <person name="Floudas D."/>
            <person name="Bentzer J."/>
            <person name="Ahren D."/>
            <person name="Johansson T."/>
            <person name="Persson P."/>
            <person name="Tunlid A."/>
        </authorList>
    </citation>
    <scope>NUCLEOTIDE SEQUENCE [LARGE SCALE GENOMIC DNA]</scope>
    <source>
        <strain evidence="3 4">CBS 101986</strain>
    </source>
</reference>
<dbReference type="Pfam" id="PF00188">
    <property type="entry name" value="CAP"/>
    <property type="match status" value="1"/>
</dbReference>
<sequence length="189" mass="20691">MFAFTALLFVLYFLGTANSSSFSGSHALLAHAHPLHARALASRSVNIFQRAEFLNAHNEVRLVHGAVPLTWSTSLAEKAEQWANQCQFKHTEGVLSTERYGENISAGTGLFTIRKAVGTFTADEDQYDPKHPSYLHFTQVVWKATTQLGCAVAQCDGIFDKSQGKASLYVCLYDPVGNVIGQAPENVQV</sequence>
<evidence type="ECO:0000313" key="4">
    <source>
        <dbReference type="Proteomes" id="UP000567179"/>
    </source>
</evidence>
<name>A0A8H5BEY4_9AGAR</name>
<dbReference type="SMART" id="SM00198">
    <property type="entry name" value="SCP"/>
    <property type="match status" value="1"/>
</dbReference>
<dbReference type="SUPFAM" id="SSF55797">
    <property type="entry name" value="PR-1-like"/>
    <property type="match status" value="1"/>
</dbReference>
<dbReference type="EMBL" id="JAACJJ010000028">
    <property type="protein sequence ID" value="KAF5321676.1"/>
    <property type="molecule type" value="Genomic_DNA"/>
</dbReference>
<dbReference type="InterPro" id="IPR014044">
    <property type="entry name" value="CAP_dom"/>
</dbReference>
<dbReference type="AlphaFoldDB" id="A0A8H5BEY4"/>
<dbReference type="Gene3D" id="3.40.33.10">
    <property type="entry name" value="CAP"/>
    <property type="match status" value="1"/>
</dbReference>
<keyword evidence="1" id="KW-0732">Signal</keyword>
<gene>
    <name evidence="3" type="ORF">D9619_000613</name>
</gene>
<evidence type="ECO:0000313" key="3">
    <source>
        <dbReference type="EMBL" id="KAF5321676.1"/>
    </source>
</evidence>
<dbReference type="PANTHER" id="PTHR10334">
    <property type="entry name" value="CYSTEINE-RICH SECRETORY PROTEIN-RELATED"/>
    <property type="match status" value="1"/>
</dbReference>
<proteinExistence type="predicted"/>
<dbReference type="OrthoDB" id="337038at2759"/>
<dbReference type="PRINTS" id="PR00837">
    <property type="entry name" value="V5TPXLIKE"/>
</dbReference>
<evidence type="ECO:0000259" key="2">
    <source>
        <dbReference type="SMART" id="SM00198"/>
    </source>
</evidence>
<comment type="caution">
    <text evidence="3">The sequence shown here is derived from an EMBL/GenBank/DDBJ whole genome shotgun (WGS) entry which is preliminary data.</text>
</comment>